<evidence type="ECO:0000313" key="6">
    <source>
        <dbReference type="EMBL" id="CAD6992268.1"/>
    </source>
</evidence>
<dbReference type="GO" id="GO:0046512">
    <property type="term" value="P:sphingosine biosynthetic process"/>
    <property type="evidence" value="ECO:0007669"/>
    <property type="project" value="TreeGrafter"/>
</dbReference>
<dbReference type="PANTHER" id="PTHR12670">
    <property type="entry name" value="CERAMIDASE"/>
    <property type="match status" value="1"/>
</dbReference>
<name>A0A811U1M7_CERCA</name>
<dbReference type="GO" id="GO:0046514">
    <property type="term" value="P:ceramide catabolic process"/>
    <property type="evidence" value="ECO:0007669"/>
    <property type="project" value="InterPro"/>
</dbReference>
<feature type="active site" description="Nucleophile" evidence="2">
    <location>
        <position position="211"/>
    </location>
</feature>
<dbReference type="OrthoDB" id="191371at2759"/>
<feature type="chain" id="PRO_5033057507" description="Neutral ceramidase" evidence="4">
    <location>
        <begin position="28"/>
        <end position="255"/>
    </location>
</feature>
<sequence length="255" mass="27807">MHCLRSLFGLGLVTLCLSGVMWGCVSGYQVGVGRADCTGPPVEIHFMGYANIKQVGRGLHLRQFARAFVVEDEPQASRLRFSRCGGTHTHGGPGGFLMHLLYDISILGFVPRPSRRSFRVATWLSIKRATDNMVDGKILTQLLVDLDNNLLGAFNWYAVHPTSMNNTNKLVTSDNMGYAAILLEKEYNTNKVPGKGKFVGAFCSSNLGDVSPNIMGPRCSISGNECDLLTSKCPQKEGECFASGPGRDMLRALRS</sequence>
<feature type="domain" description="Neutral/alkaline non-lysosomal ceramidase N-terminal" evidence="5">
    <location>
        <begin position="86"/>
        <end position="140"/>
    </location>
</feature>
<evidence type="ECO:0000256" key="3">
    <source>
        <dbReference type="PIRSR" id="PIRSR606823-2"/>
    </source>
</evidence>
<dbReference type="Pfam" id="PF04734">
    <property type="entry name" value="Ceramidase_alk"/>
    <property type="match status" value="3"/>
</dbReference>
<proteinExistence type="predicted"/>
<dbReference type="GO" id="GO:0005576">
    <property type="term" value="C:extracellular region"/>
    <property type="evidence" value="ECO:0007669"/>
    <property type="project" value="TreeGrafter"/>
</dbReference>
<dbReference type="InterPro" id="IPR006823">
    <property type="entry name" value="Ceramidase_alk"/>
</dbReference>
<feature type="domain" description="Neutral/alkaline non-lysosomal ceramidase N-terminal" evidence="5">
    <location>
        <begin position="147"/>
        <end position="251"/>
    </location>
</feature>
<dbReference type="GO" id="GO:0046872">
    <property type="term" value="F:metal ion binding"/>
    <property type="evidence" value="ECO:0007669"/>
    <property type="project" value="UniProtKB-KW"/>
</dbReference>
<feature type="binding site" evidence="3">
    <location>
        <position position="160"/>
    </location>
    <ligand>
        <name>Zn(2+)</name>
        <dbReference type="ChEBI" id="CHEBI:29105"/>
    </ligand>
</feature>
<comment type="cofactor">
    <cofactor evidence="3">
        <name>Zn(2+)</name>
        <dbReference type="ChEBI" id="CHEBI:29105"/>
    </cofactor>
    <text evidence="3">Binds 1 zinc ion per subunit.</text>
</comment>
<dbReference type="GO" id="GO:0042759">
    <property type="term" value="P:long-chain fatty acid biosynthetic process"/>
    <property type="evidence" value="ECO:0007669"/>
    <property type="project" value="TreeGrafter"/>
</dbReference>
<keyword evidence="3" id="KW-0479">Metal-binding</keyword>
<dbReference type="AlphaFoldDB" id="A0A811U1M7"/>
<organism evidence="6 7">
    <name type="scientific">Ceratitis capitata</name>
    <name type="common">Mediterranean fruit fly</name>
    <name type="synonym">Tephritis capitata</name>
    <dbReference type="NCBI Taxonomy" id="7213"/>
    <lineage>
        <taxon>Eukaryota</taxon>
        <taxon>Metazoa</taxon>
        <taxon>Ecdysozoa</taxon>
        <taxon>Arthropoda</taxon>
        <taxon>Hexapoda</taxon>
        <taxon>Insecta</taxon>
        <taxon>Pterygota</taxon>
        <taxon>Neoptera</taxon>
        <taxon>Endopterygota</taxon>
        <taxon>Diptera</taxon>
        <taxon>Brachycera</taxon>
        <taxon>Muscomorpha</taxon>
        <taxon>Tephritoidea</taxon>
        <taxon>Tephritidae</taxon>
        <taxon>Ceratitis</taxon>
        <taxon>Ceratitis</taxon>
    </lineage>
</organism>
<keyword evidence="4" id="KW-0732">Signal</keyword>
<feature type="binding site" evidence="3">
    <location>
        <position position="88"/>
    </location>
    <ligand>
        <name>Zn(2+)</name>
        <dbReference type="ChEBI" id="CHEBI:29105"/>
    </ligand>
</feature>
<feature type="domain" description="Neutral/alkaline non-lysosomal ceramidase N-terminal" evidence="5">
    <location>
        <begin position="28"/>
        <end position="80"/>
    </location>
</feature>
<protein>
    <recommendedName>
        <fullName evidence="1">Neutral ceramidase</fullName>
    </recommendedName>
</protein>
<keyword evidence="7" id="KW-1185">Reference proteome</keyword>
<feature type="signal peptide" evidence="4">
    <location>
        <begin position="1"/>
        <end position="27"/>
    </location>
</feature>
<dbReference type="GO" id="GO:0017040">
    <property type="term" value="F:N-acylsphingosine amidohydrolase activity"/>
    <property type="evidence" value="ECO:0007669"/>
    <property type="project" value="InterPro"/>
</dbReference>
<evidence type="ECO:0000256" key="1">
    <source>
        <dbReference type="ARBA" id="ARBA00019235"/>
    </source>
</evidence>
<keyword evidence="3" id="KW-0862">Zinc</keyword>
<dbReference type="EMBL" id="CAJHJT010000001">
    <property type="protein sequence ID" value="CAD6992268.1"/>
    <property type="molecule type" value="Genomic_DNA"/>
</dbReference>
<reference evidence="6" key="1">
    <citation type="submission" date="2020-11" db="EMBL/GenBank/DDBJ databases">
        <authorList>
            <person name="Whitehead M."/>
        </authorList>
    </citation>
    <scope>NUCLEOTIDE SEQUENCE</scope>
    <source>
        <strain evidence="6">EGII</strain>
    </source>
</reference>
<accession>A0A811U1M7</accession>
<dbReference type="InterPro" id="IPR031329">
    <property type="entry name" value="NEUT/ALK_ceramidase_N"/>
</dbReference>
<dbReference type="PANTHER" id="PTHR12670:SF1">
    <property type="entry name" value="NEUTRAL CERAMIDASE"/>
    <property type="match status" value="1"/>
</dbReference>
<comment type="caution">
    <text evidence="6">The sequence shown here is derived from an EMBL/GenBank/DDBJ whole genome shotgun (WGS) entry which is preliminary data.</text>
</comment>
<gene>
    <name evidence="6" type="ORF">CCAP1982_LOCUS1135</name>
</gene>
<evidence type="ECO:0000259" key="5">
    <source>
        <dbReference type="Pfam" id="PF04734"/>
    </source>
</evidence>
<dbReference type="GO" id="GO:0016020">
    <property type="term" value="C:membrane"/>
    <property type="evidence" value="ECO:0007669"/>
    <property type="project" value="GOC"/>
</dbReference>
<evidence type="ECO:0000256" key="2">
    <source>
        <dbReference type="PIRSR" id="PIRSR606823-1"/>
    </source>
</evidence>
<evidence type="ECO:0000313" key="7">
    <source>
        <dbReference type="Proteomes" id="UP000606786"/>
    </source>
</evidence>
<evidence type="ECO:0000256" key="4">
    <source>
        <dbReference type="SAM" id="SignalP"/>
    </source>
</evidence>
<dbReference type="Proteomes" id="UP000606786">
    <property type="component" value="Unassembled WGS sequence"/>
</dbReference>